<evidence type="ECO:0000259" key="6">
    <source>
        <dbReference type="Pfam" id="PF01061"/>
    </source>
</evidence>
<evidence type="ECO:0000313" key="7">
    <source>
        <dbReference type="EMBL" id="TWF98932.1"/>
    </source>
</evidence>
<organism evidence="7 8">
    <name type="scientific">Kitasatospora viridis</name>
    <dbReference type="NCBI Taxonomy" id="281105"/>
    <lineage>
        <taxon>Bacteria</taxon>
        <taxon>Bacillati</taxon>
        <taxon>Actinomycetota</taxon>
        <taxon>Actinomycetes</taxon>
        <taxon>Kitasatosporales</taxon>
        <taxon>Streptomycetaceae</taxon>
        <taxon>Kitasatospora</taxon>
    </lineage>
</organism>
<evidence type="ECO:0000256" key="5">
    <source>
        <dbReference type="SAM" id="Phobius"/>
    </source>
</evidence>
<dbReference type="GO" id="GO:0140359">
    <property type="term" value="F:ABC-type transporter activity"/>
    <property type="evidence" value="ECO:0007669"/>
    <property type="project" value="InterPro"/>
</dbReference>
<dbReference type="InterPro" id="IPR051784">
    <property type="entry name" value="Nod_factor_ABC_transporter"/>
</dbReference>
<evidence type="ECO:0000313" key="8">
    <source>
        <dbReference type="Proteomes" id="UP000317940"/>
    </source>
</evidence>
<dbReference type="GO" id="GO:0016020">
    <property type="term" value="C:membrane"/>
    <property type="evidence" value="ECO:0007669"/>
    <property type="project" value="UniProtKB-SubCell"/>
</dbReference>
<dbReference type="PANTHER" id="PTHR43229">
    <property type="entry name" value="NODULATION PROTEIN J"/>
    <property type="match status" value="1"/>
</dbReference>
<reference evidence="7 8" key="1">
    <citation type="submission" date="2019-06" db="EMBL/GenBank/DDBJ databases">
        <title>Sequencing the genomes of 1000 actinobacteria strains.</title>
        <authorList>
            <person name="Klenk H.-P."/>
        </authorList>
    </citation>
    <scope>NUCLEOTIDE SEQUENCE [LARGE SCALE GENOMIC DNA]</scope>
    <source>
        <strain evidence="7 8">DSM 44826</strain>
    </source>
</reference>
<keyword evidence="4 5" id="KW-0472">Membrane</keyword>
<proteinExistence type="predicted"/>
<comment type="caution">
    <text evidence="7">The sequence shown here is derived from an EMBL/GenBank/DDBJ whole genome shotgun (WGS) entry which is preliminary data.</text>
</comment>
<dbReference type="RefSeq" id="WP_145905284.1">
    <property type="nucleotide sequence ID" value="NZ_BAAAMZ010000011.1"/>
</dbReference>
<dbReference type="Pfam" id="PF01061">
    <property type="entry name" value="ABC2_membrane"/>
    <property type="match status" value="1"/>
</dbReference>
<feature type="transmembrane region" description="Helical" evidence="5">
    <location>
        <begin position="57"/>
        <end position="77"/>
    </location>
</feature>
<dbReference type="OrthoDB" id="4239003at2"/>
<evidence type="ECO:0000256" key="4">
    <source>
        <dbReference type="ARBA" id="ARBA00023136"/>
    </source>
</evidence>
<name>A0A561UHU5_9ACTN</name>
<feature type="transmembrane region" description="Helical" evidence="5">
    <location>
        <begin position="30"/>
        <end position="51"/>
    </location>
</feature>
<feature type="domain" description="ABC-2 type transporter transmembrane" evidence="6">
    <location>
        <begin position="18"/>
        <end position="216"/>
    </location>
</feature>
<evidence type="ECO:0000256" key="3">
    <source>
        <dbReference type="ARBA" id="ARBA00022989"/>
    </source>
</evidence>
<dbReference type="PANTHER" id="PTHR43229:SF6">
    <property type="entry name" value="ABC-TYPE MULTIDRUG TRANSPORT SYSTEM, PERMEASE COMPONENT"/>
    <property type="match status" value="1"/>
</dbReference>
<keyword evidence="8" id="KW-1185">Reference proteome</keyword>
<sequence length="264" mass="27632">MIRRNLRILRYAALVAMADLRSMHTWRTWAFAWLLRLLCQVSMFALIGRVVGTGHTAFLLVGNSVFVAVTSVMLACATTAAERMAGTVPLLVAAPGQVFTVFLGRSVQWLLDGMVCSTISLFALAPAFGVRLPMPAALLAVPAIAATAVTVYCFALALGGLALRVVHLRSLVGNLGALSLMVLTGAQVPVGFWPAPLRGLAEVLPVTHGLRAVRGLLAGGPVAAAAGEVLVEAAVGGLWLVVGFAVFRWFAEGGRRDGSIGFDG</sequence>
<accession>A0A561UHU5</accession>
<feature type="transmembrane region" description="Helical" evidence="5">
    <location>
        <begin position="136"/>
        <end position="163"/>
    </location>
</feature>
<dbReference type="AlphaFoldDB" id="A0A561UHU5"/>
<feature type="transmembrane region" description="Helical" evidence="5">
    <location>
        <begin position="109"/>
        <end position="130"/>
    </location>
</feature>
<comment type="subcellular location">
    <subcellularLocation>
        <location evidence="1">Membrane</location>
        <topology evidence="1">Multi-pass membrane protein</topology>
    </subcellularLocation>
</comment>
<evidence type="ECO:0000256" key="2">
    <source>
        <dbReference type="ARBA" id="ARBA00022692"/>
    </source>
</evidence>
<feature type="transmembrane region" description="Helical" evidence="5">
    <location>
        <begin position="175"/>
        <end position="195"/>
    </location>
</feature>
<keyword evidence="2 5" id="KW-0812">Transmembrane</keyword>
<dbReference type="InterPro" id="IPR013525">
    <property type="entry name" value="ABC2_TM"/>
</dbReference>
<keyword evidence="3 5" id="KW-1133">Transmembrane helix</keyword>
<dbReference type="Proteomes" id="UP000317940">
    <property type="component" value="Unassembled WGS sequence"/>
</dbReference>
<dbReference type="EMBL" id="VIWT01000001">
    <property type="protein sequence ID" value="TWF98932.1"/>
    <property type="molecule type" value="Genomic_DNA"/>
</dbReference>
<evidence type="ECO:0000256" key="1">
    <source>
        <dbReference type="ARBA" id="ARBA00004141"/>
    </source>
</evidence>
<gene>
    <name evidence="7" type="ORF">FHX73_112762</name>
</gene>
<feature type="transmembrane region" description="Helical" evidence="5">
    <location>
        <begin position="229"/>
        <end position="251"/>
    </location>
</feature>
<protein>
    <submittedName>
        <fullName evidence="7">Nodulation factor export ABC transporter transmembrane subunit NodJ</fullName>
    </submittedName>
</protein>